<evidence type="ECO:0000313" key="2">
    <source>
        <dbReference type="Proteomes" id="UP000009168"/>
    </source>
</evidence>
<keyword evidence="2" id="KW-1185">Reference proteome</keyword>
<dbReference type="PANTHER" id="PTHR24114">
    <property type="entry name" value="LEUCINE RICH REPEAT FAMILY PROTEIN"/>
    <property type="match status" value="1"/>
</dbReference>
<keyword evidence="1" id="KW-0808">Transferase</keyword>
<gene>
    <name evidence="1" type="ORF">TTHERM_000146349</name>
</gene>
<dbReference type="AlphaFoldDB" id="W7XDM5"/>
<dbReference type="EMBL" id="GG662793">
    <property type="protein sequence ID" value="EWS75682.1"/>
    <property type="molecule type" value="Genomic_DNA"/>
</dbReference>
<sequence length="269" mass="30307">MSQELTDQIDNQINIKPNELILDYAFKNIDDSKLKIIGEKIASCTNLQKLIVDLEENSFTENGIQYFAQEIQRCESLDNIKLILPYNHLNNQSAAYLSQSLVQLKNLRKLCLDLSVNGISDGISKIGELIVQNTAIKYLDLILSDNPIHDQQAQLLSKCISQSQSIKGITLMLPEVNVGNIGFQSLIEALTQSQSLEQFKLVLIDSGHAITQESLVKFGQAISKNNKLISFHLSLSNIPRDDLKLIKQVYFEISQNQNLVSFVLDFRLK</sequence>
<keyword evidence="1" id="KW-0418">Kinase</keyword>
<dbReference type="InParanoid" id="W7XDM5"/>
<dbReference type="Proteomes" id="UP000009168">
    <property type="component" value="Unassembled WGS sequence"/>
</dbReference>
<dbReference type="Gene3D" id="3.80.10.10">
    <property type="entry name" value="Ribonuclease Inhibitor"/>
    <property type="match status" value="2"/>
</dbReference>
<dbReference type="SUPFAM" id="SSF52047">
    <property type="entry name" value="RNI-like"/>
    <property type="match status" value="1"/>
</dbReference>
<evidence type="ECO:0000313" key="1">
    <source>
        <dbReference type="EMBL" id="EWS75682.1"/>
    </source>
</evidence>
<dbReference type="PANTHER" id="PTHR24114:SF2">
    <property type="entry name" value="F-BOX DOMAIN-CONTAINING PROTEIN-RELATED"/>
    <property type="match status" value="1"/>
</dbReference>
<dbReference type="GeneID" id="24437523"/>
<dbReference type="KEGG" id="tet:TTHERM_000146349"/>
<name>W7XDM5_TETTS</name>
<dbReference type="RefSeq" id="XP_012651828.1">
    <property type="nucleotide sequence ID" value="XM_012796374.1"/>
</dbReference>
<proteinExistence type="predicted"/>
<reference evidence="2" key="1">
    <citation type="journal article" date="2006" name="PLoS Biol.">
        <title>Macronuclear genome sequence of the ciliate Tetrahymena thermophila, a model eukaryote.</title>
        <authorList>
            <person name="Eisen J.A."/>
            <person name="Coyne R.S."/>
            <person name="Wu M."/>
            <person name="Wu D."/>
            <person name="Thiagarajan M."/>
            <person name="Wortman J.R."/>
            <person name="Badger J.H."/>
            <person name="Ren Q."/>
            <person name="Amedeo P."/>
            <person name="Jones K.M."/>
            <person name="Tallon L.J."/>
            <person name="Delcher A.L."/>
            <person name="Salzberg S.L."/>
            <person name="Silva J.C."/>
            <person name="Haas B.J."/>
            <person name="Majoros W.H."/>
            <person name="Farzad M."/>
            <person name="Carlton J.M."/>
            <person name="Smith R.K. Jr."/>
            <person name="Garg J."/>
            <person name="Pearlman R.E."/>
            <person name="Karrer K.M."/>
            <person name="Sun L."/>
            <person name="Manning G."/>
            <person name="Elde N.C."/>
            <person name="Turkewitz A.P."/>
            <person name="Asai D.J."/>
            <person name="Wilkes D.E."/>
            <person name="Wang Y."/>
            <person name="Cai H."/>
            <person name="Collins K."/>
            <person name="Stewart B.A."/>
            <person name="Lee S.R."/>
            <person name="Wilamowska K."/>
            <person name="Weinberg Z."/>
            <person name="Ruzzo W.L."/>
            <person name="Wloga D."/>
            <person name="Gaertig J."/>
            <person name="Frankel J."/>
            <person name="Tsao C.-C."/>
            <person name="Gorovsky M.A."/>
            <person name="Keeling P.J."/>
            <person name="Waller R.F."/>
            <person name="Patron N.J."/>
            <person name="Cherry J.M."/>
            <person name="Stover N.A."/>
            <person name="Krieger C.J."/>
            <person name="del Toro C."/>
            <person name="Ryder H.F."/>
            <person name="Williamson S.C."/>
            <person name="Barbeau R.A."/>
            <person name="Hamilton E.P."/>
            <person name="Orias E."/>
        </authorList>
    </citation>
    <scope>NUCLEOTIDE SEQUENCE [LARGE SCALE GENOMIC DNA]</scope>
    <source>
        <strain evidence="2">SB210</strain>
    </source>
</reference>
<dbReference type="InterPro" id="IPR032675">
    <property type="entry name" value="LRR_dom_sf"/>
</dbReference>
<dbReference type="InterPro" id="IPR052394">
    <property type="entry name" value="LRR-containing"/>
</dbReference>
<organism evidence="1 2">
    <name type="scientific">Tetrahymena thermophila (strain SB210)</name>
    <dbReference type="NCBI Taxonomy" id="312017"/>
    <lineage>
        <taxon>Eukaryota</taxon>
        <taxon>Sar</taxon>
        <taxon>Alveolata</taxon>
        <taxon>Ciliophora</taxon>
        <taxon>Intramacronucleata</taxon>
        <taxon>Oligohymenophorea</taxon>
        <taxon>Hymenostomatida</taxon>
        <taxon>Tetrahymenina</taxon>
        <taxon>Tetrahymenidae</taxon>
        <taxon>Tetrahymena</taxon>
    </lineage>
</organism>
<protein>
    <submittedName>
        <fullName evidence="1">Kinase domain protein</fullName>
    </submittedName>
</protein>
<dbReference type="GO" id="GO:0016301">
    <property type="term" value="F:kinase activity"/>
    <property type="evidence" value="ECO:0007669"/>
    <property type="project" value="UniProtKB-KW"/>
</dbReference>
<accession>W7XDM5</accession>